<dbReference type="PANTHER" id="PTHR36417:SF2">
    <property type="entry name" value="SELENOPROTEIN DOMAIN PROTEIN (AFU_ORTHOLOGUE AFUA_1G05220)"/>
    <property type="match status" value="1"/>
</dbReference>
<evidence type="ECO:0008006" key="5">
    <source>
        <dbReference type="Google" id="ProtNLM"/>
    </source>
</evidence>
<feature type="compositionally biased region" description="Low complexity" evidence="2">
    <location>
        <begin position="35"/>
        <end position="50"/>
    </location>
</feature>
<evidence type="ECO:0000256" key="2">
    <source>
        <dbReference type="SAM" id="MobiDB-lite"/>
    </source>
</evidence>
<dbReference type="PANTHER" id="PTHR36417">
    <property type="entry name" value="SELENOPROTEIN DOMAIN PROTEIN (AFU_ORTHOLOGUE AFUA_1G05220)"/>
    <property type="match status" value="1"/>
</dbReference>
<keyword evidence="4" id="KW-1185">Reference proteome</keyword>
<dbReference type="InterPro" id="IPR036249">
    <property type="entry name" value="Thioredoxin-like_sf"/>
</dbReference>
<feature type="region of interest" description="Disordered" evidence="2">
    <location>
        <begin position="22"/>
        <end position="107"/>
    </location>
</feature>
<reference evidence="3 4" key="1">
    <citation type="submission" date="2017-06" db="EMBL/GenBank/DDBJ databases">
        <title>Ant-infecting Ophiocordyceps genomes reveal a high diversity of potential behavioral manipulation genes and a possible major role for enterotoxins.</title>
        <authorList>
            <person name="De Bekker C."/>
            <person name="Evans H.C."/>
            <person name="Brachmann A."/>
            <person name="Hughes D.P."/>
        </authorList>
    </citation>
    <scope>NUCLEOTIDE SEQUENCE [LARGE SCALE GENOMIC DNA]</scope>
    <source>
        <strain evidence="3 4">Map16</strain>
    </source>
</reference>
<dbReference type="EMBL" id="NJES01000921">
    <property type="protein sequence ID" value="PHH68618.1"/>
    <property type="molecule type" value="Genomic_DNA"/>
</dbReference>
<gene>
    <name evidence="3" type="ORF">CDD80_7399</name>
</gene>
<dbReference type="SUPFAM" id="SSF52833">
    <property type="entry name" value="Thioredoxin-like"/>
    <property type="match status" value="1"/>
</dbReference>
<sequence>MPLDAPRRLQVALQPSTGGTFTIAITTLDPPQPQPETDATTTTPPQTKTTVLWDRSVDGGFPETKELKRRVRDVIDPGRNLGHVDRHSRVPPKDDNPPCGDQQDCPT</sequence>
<evidence type="ECO:0000313" key="4">
    <source>
        <dbReference type="Proteomes" id="UP000226431"/>
    </source>
</evidence>
<evidence type="ECO:0000313" key="3">
    <source>
        <dbReference type="EMBL" id="PHH68618.1"/>
    </source>
</evidence>
<protein>
    <recommendedName>
        <fullName evidence="5">Selenoprotein W-like protein</fullName>
    </recommendedName>
</protein>
<evidence type="ECO:0000256" key="1">
    <source>
        <dbReference type="ARBA" id="ARBA00023284"/>
    </source>
</evidence>
<accession>A0A2C5XRT7</accession>
<feature type="compositionally biased region" description="Basic and acidic residues" evidence="2">
    <location>
        <begin position="72"/>
        <end position="96"/>
    </location>
</feature>
<dbReference type="Gene3D" id="3.40.30.10">
    <property type="entry name" value="Glutaredoxin"/>
    <property type="match status" value="1"/>
</dbReference>
<proteinExistence type="predicted"/>
<dbReference type="Pfam" id="PF10262">
    <property type="entry name" value="Rdx"/>
    <property type="match status" value="1"/>
</dbReference>
<dbReference type="AlphaFoldDB" id="A0A2C5XRT7"/>
<dbReference type="InterPro" id="IPR011893">
    <property type="entry name" value="Selenoprotein_Rdx-typ"/>
</dbReference>
<comment type="caution">
    <text evidence="3">The sequence shown here is derived from an EMBL/GenBank/DDBJ whole genome shotgun (WGS) entry which is preliminary data.</text>
</comment>
<dbReference type="Proteomes" id="UP000226431">
    <property type="component" value="Unassembled WGS sequence"/>
</dbReference>
<name>A0A2C5XRT7_9HYPO</name>
<keyword evidence="1" id="KW-0676">Redox-active center</keyword>
<organism evidence="3 4">
    <name type="scientific">Ophiocordyceps camponoti-rufipedis</name>
    <dbReference type="NCBI Taxonomy" id="2004952"/>
    <lineage>
        <taxon>Eukaryota</taxon>
        <taxon>Fungi</taxon>
        <taxon>Dikarya</taxon>
        <taxon>Ascomycota</taxon>
        <taxon>Pezizomycotina</taxon>
        <taxon>Sordariomycetes</taxon>
        <taxon>Hypocreomycetidae</taxon>
        <taxon>Hypocreales</taxon>
        <taxon>Ophiocordycipitaceae</taxon>
        <taxon>Ophiocordyceps</taxon>
    </lineage>
</organism>
<dbReference type="OrthoDB" id="60822at2759"/>